<evidence type="ECO:0000256" key="5">
    <source>
        <dbReference type="ARBA" id="ARBA00022692"/>
    </source>
</evidence>
<dbReference type="Gene3D" id="1.20.1250.20">
    <property type="entry name" value="MFS general substrate transporter like domains"/>
    <property type="match status" value="1"/>
</dbReference>
<dbReference type="InterPro" id="IPR055348">
    <property type="entry name" value="DctQ"/>
</dbReference>
<evidence type="ECO:0000256" key="3">
    <source>
        <dbReference type="ARBA" id="ARBA00022475"/>
    </source>
</evidence>
<proteinExistence type="inferred from homology"/>
<keyword evidence="5 9" id="KW-0812">Transmembrane</keyword>
<dbReference type="InterPro" id="IPR036259">
    <property type="entry name" value="MFS_trans_sf"/>
</dbReference>
<evidence type="ECO:0000313" key="11">
    <source>
        <dbReference type="EMBL" id="TCU93710.1"/>
    </source>
</evidence>
<accession>A0A4R3USG4</accession>
<keyword evidence="6 9" id="KW-1133">Transmembrane helix</keyword>
<dbReference type="SUPFAM" id="SSF103473">
    <property type="entry name" value="MFS general substrate transporter"/>
    <property type="match status" value="1"/>
</dbReference>
<comment type="similarity">
    <text evidence="8 9">Belongs to the TRAP transporter small permease family.</text>
</comment>
<evidence type="ECO:0000256" key="1">
    <source>
        <dbReference type="ARBA" id="ARBA00004429"/>
    </source>
</evidence>
<organism evidence="11 12">
    <name type="scientific">Paracandidimonas soli</name>
    <dbReference type="NCBI Taxonomy" id="1917182"/>
    <lineage>
        <taxon>Bacteria</taxon>
        <taxon>Pseudomonadati</taxon>
        <taxon>Pseudomonadota</taxon>
        <taxon>Betaproteobacteria</taxon>
        <taxon>Burkholderiales</taxon>
        <taxon>Alcaligenaceae</taxon>
        <taxon>Paracandidimonas</taxon>
    </lineage>
</organism>
<keyword evidence="12" id="KW-1185">Reference proteome</keyword>
<dbReference type="InterPro" id="IPR007387">
    <property type="entry name" value="TRAP_DctQ"/>
</dbReference>
<keyword evidence="3" id="KW-1003">Cell membrane</keyword>
<evidence type="ECO:0000256" key="8">
    <source>
        <dbReference type="ARBA" id="ARBA00038436"/>
    </source>
</evidence>
<dbReference type="GO" id="GO:0022857">
    <property type="term" value="F:transmembrane transporter activity"/>
    <property type="evidence" value="ECO:0007669"/>
    <property type="project" value="UniProtKB-UniRule"/>
</dbReference>
<protein>
    <recommendedName>
        <fullName evidence="9">TRAP transporter small permease protein</fullName>
    </recommendedName>
</protein>
<reference evidence="11 12" key="1">
    <citation type="submission" date="2019-03" db="EMBL/GenBank/DDBJ databases">
        <title>Genomic Encyclopedia of Type Strains, Phase IV (KMG-IV): sequencing the most valuable type-strain genomes for metagenomic binning, comparative biology and taxonomic classification.</title>
        <authorList>
            <person name="Goeker M."/>
        </authorList>
    </citation>
    <scope>NUCLEOTIDE SEQUENCE [LARGE SCALE GENOMIC DNA]</scope>
    <source>
        <strain evidence="11 12">DSM 100048</strain>
    </source>
</reference>
<dbReference type="PANTHER" id="PTHR35011">
    <property type="entry name" value="2,3-DIKETO-L-GULONATE TRAP TRANSPORTER SMALL PERMEASE PROTEIN YIAM"/>
    <property type="match status" value="1"/>
</dbReference>
<comment type="subunit">
    <text evidence="9">The complex comprises the extracytoplasmic solute receptor protein and the two transmembrane proteins.</text>
</comment>
<comment type="subcellular location">
    <subcellularLocation>
        <location evidence="1 9">Cell inner membrane</location>
        <topology evidence="1 9">Multi-pass membrane protein</topology>
    </subcellularLocation>
</comment>
<evidence type="ECO:0000256" key="6">
    <source>
        <dbReference type="ARBA" id="ARBA00022989"/>
    </source>
</evidence>
<evidence type="ECO:0000259" key="10">
    <source>
        <dbReference type="Pfam" id="PF04290"/>
    </source>
</evidence>
<evidence type="ECO:0000313" key="12">
    <source>
        <dbReference type="Proteomes" id="UP000294692"/>
    </source>
</evidence>
<feature type="domain" description="Tripartite ATP-independent periplasmic transporters DctQ component" evidence="10">
    <location>
        <begin position="32"/>
        <end position="161"/>
    </location>
</feature>
<keyword evidence="7 9" id="KW-0472">Membrane</keyword>
<keyword evidence="2 9" id="KW-0813">Transport</keyword>
<gene>
    <name evidence="11" type="ORF">EV686_11162</name>
</gene>
<dbReference type="EMBL" id="SMBX01000011">
    <property type="protein sequence ID" value="TCU93710.1"/>
    <property type="molecule type" value="Genomic_DNA"/>
</dbReference>
<dbReference type="Proteomes" id="UP000294692">
    <property type="component" value="Unassembled WGS sequence"/>
</dbReference>
<evidence type="ECO:0000256" key="7">
    <source>
        <dbReference type="ARBA" id="ARBA00023136"/>
    </source>
</evidence>
<name>A0A4R3USG4_9BURK</name>
<dbReference type="GO" id="GO:0005886">
    <property type="term" value="C:plasma membrane"/>
    <property type="evidence" value="ECO:0007669"/>
    <property type="project" value="UniProtKB-SubCell"/>
</dbReference>
<keyword evidence="4 9" id="KW-0997">Cell inner membrane</keyword>
<dbReference type="AlphaFoldDB" id="A0A4R3USG4"/>
<dbReference type="RefSeq" id="WP_132478062.1">
    <property type="nucleotide sequence ID" value="NZ_JBHRVM010000001.1"/>
</dbReference>
<feature type="transmembrane region" description="Helical" evidence="9">
    <location>
        <begin position="58"/>
        <end position="75"/>
    </location>
</feature>
<sequence>MNSPQPQEKGASGKHRLNTVLGICMAICLTAMAVLVFGNVILRYLFNSGITWSEEMSRYFFVFMIFFGSASAAIMGKHISVDLLVRRLAPGNRRIVLVIANLLSIVVLAMLAIGSWELAEINRNSHGPVTGFPLWLLFAGCLGMAVCMAVVACRDLLRALTGASSEQGGNP</sequence>
<evidence type="ECO:0000256" key="2">
    <source>
        <dbReference type="ARBA" id="ARBA00022448"/>
    </source>
</evidence>
<dbReference type="Pfam" id="PF04290">
    <property type="entry name" value="DctQ"/>
    <property type="match status" value="1"/>
</dbReference>
<comment type="function">
    <text evidence="9">Part of the tripartite ATP-independent periplasmic (TRAP) transport system.</text>
</comment>
<feature type="transmembrane region" description="Helical" evidence="9">
    <location>
        <begin position="134"/>
        <end position="153"/>
    </location>
</feature>
<dbReference type="OrthoDB" id="9791324at2"/>
<feature type="transmembrane region" description="Helical" evidence="9">
    <location>
        <begin position="95"/>
        <end position="114"/>
    </location>
</feature>
<feature type="transmembrane region" description="Helical" evidence="9">
    <location>
        <begin position="20"/>
        <end position="46"/>
    </location>
</feature>
<comment type="caution">
    <text evidence="11">The sequence shown here is derived from an EMBL/GenBank/DDBJ whole genome shotgun (WGS) entry which is preliminary data.</text>
</comment>
<evidence type="ECO:0000256" key="9">
    <source>
        <dbReference type="RuleBase" id="RU369079"/>
    </source>
</evidence>
<dbReference type="PANTHER" id="PTHR35011:SF2">
    <property type="entry name" value="2,3-DIKETO-L-GULONATE TRAP TRANSPORTER SMALL PERMEASE PROTEIN YIAM"/>
    <property type="match status" value="1"/>
</dbReference>
<dbReference type="GO" id="GO:0015740">
    <property type="term" value="P:C4-dicarboxylate transport"/>
    <property type="evidence" value="ECO:0007669"/>
    <property type="project" value="TreeGrafter"/>
</dbReference>
<evidence type="ECO:0000256" key="4">
    <source>
        <dbReference type="ARBA" id="ARBA00022519"/>
    </source>
</evidence>